<evidence type="ECO:0008006" key="3">
    <source>
        <dbReference type="Google" id="ProtNLM"/>
    </source>
</evidence>
<proteinExistence type="predicted"/>
<dbReference type="STRING" id="168384.SAMN05660368_04254"/>
<comment type="caution">
    <text evidence="1">The sequence shown here is derived from an EMBL/GenBank/DDBJ whole genome shotgun (WGS) entry which is preliminary data.</text>
</comment>
<accession>C6LKW8</accession>
<sequence length="1068" mass="124897">MGDTGMRLLEDLEWRTQEYSALITDARRTSCGSGVLYYSGKGSMFFVFTCAHVLEALTDPIEVHFLLPIDRQKEDYRECCIFAGREQVVYSPIDEITETGNIKKHSVDAAVIYLKKDDALPLEATPYLIAEARKGDKVFSQGFPGGIKQGIPLLEIMDTTRGTVLHSLSDRREFTFRAEDGYLDQGNRVYELEGFSGAPVWHGEEENFSVLGLLSSGEGETVYRGRVSSVKMGIIRSIMKNHFNILLETRIIGIPEEDVACGKTQLLYDGTTRLPQKQSMYDDWLGMQTEKVRAYIDDIKFQKAIAFAKETMLDERFEQCSAHMIKHHMQHMLYCFEACYLDDEYHILEEEMRQRGLLKGHDPLRWLTYNFGKKNYKETMEYAKKILGDGTDSENVRILAEVFYDLGRAYEENAAAEDTLGHMVDEHENLKLEITEPDEEALIYQMIGFVYGERYKQYTRSVRCLNRAYRIGSDYAVLESLACAYYFLAIQEATREDGTVDTERINRAALYKARECFLIILEKADELYLSAILKREGCVLFNTFFFLQDTYRIITIYPLLKKYGPLFGEIDQRDLELKYARTLCQGGKIDLSVFSALSEADKVLIDSLGAMNEMMRTFEFKNPAMLKRTQCLERDMQRLIVAVENNIEKIDQRERMAVVAMLMNLYGWGRRIFGWNVTADMERHLVFIRAEGNEKAITAFENFLFENSHTVEEAEAKVVESWKNNPSLELWLEILQFYKRNWMLEKADAMFRDLFENHAEYVKDEPEYAYRAYIDYIIQYRRDIKEALRFFSVHKNEMQDKNIRIFWEHELMLYTNSFNHPERFEEERISFVEEGLLLPQEYHRVALIAYMCNLNAKKAWEHFNVDNAFFGILAQSKGSTYLTRERAMFLIWQRKYPPHRETTWNGMLETRVNSVKDTYRRENWHVRVQVIKKKLGFDVNRCIAIDAWGLYMIAIEDKLDTLEQFDNVYITHSSVSRMLEEMCHYENRYLESIIAYLEILSNVKLQSPDFEHQLLVRERAEYYEQCSTVALALKLGCPAVVGEPMLDNDMIVNFKNMIIRPCDYDLLK</sequence>
<dbReference type="AlphaFoldDB" id="C6LKW8"/>
<organism evidence="1 2">
    <name type="scientific">Marvinbryantia formatexigens DSM 14469</name>
    <dbReference type="NCBI Taxonomy" id="478749"/>
    <lineage>
        <taxon>Bacteria</taxon>
        <taxon>Bacillati</taxon>
        <taxon>Bacillota</taxon>
        <taxon>Clostridia</taxon>
        <taxon>Lachnospirales</taxon>
        <taxon>Lachnospiraceae</taxon>
        <taxon>Marvinbryantia</taxon>
    </lineage>
</organism>
<evidence type="ECO:0000313" key="1">
    <source>
        <dbReference type="EMBL" id="EET58716.1"/>
    </source>
</evidence>
<name>C6LKW8_9FIRM</name>
<evidence type="ECO:0000313" key="2">
    <source>
        <dbReference type="Proteomes" id="UP000005561"/>
    </source>
</evidence>
<keyword evidence="2" id="KW-1185">Reference proteome</keyword>
<dbReference type="Proteomes" id="UP000005561">
    <property type="component" value="Unassembled WGS sequence"/>
</dbReference>
<gene>
    <name evidence="1" type="ORF">BRYFOR_09315</name>
</gene>
<dbReference type="InterPro" id="IPR009003">
    <property type="entry name" value="Peptidase_S1_PA"/>
</dbReference>
<dbReference type="SUPFAM" id="SSF50494">
    <property type="entry name" value="Trypsin-like serine proteases"/>
    <property type="match status" value="1"/>
</dbReference>
<reference evidence="1" key="1">
    <citation type="submission" date="2009-07" db="EMBL/GenBank/DDBJ databases">
        <authorList>
            <person name="Weinstock G."/>
            <person name="Sodergren E."/>
            <person name="Clifton S."/>
            <person name="Fulton L."/>
            <person name="Fulton B."/>
            <person name="Courtney L."/>
            <person name="Fronick C."/>
            <person name="Harrison M."/>
            <person name="Strong C."/>
            <person name="Farmer C."/>
            <person name="Delahaunty K."/>
            <person name="Markovic C."/>
            <person name="Hall O."/>
            <person name="Minx P."/>
            <person name="Tomlinson C."/>
            <person name="Mitreva M."/>
            <person name="Nelson J."/>
            <person name="Hou S."/>
            <person name="Wollam A."/>
            <person name="Pepin K.H."/>
            <person name="Johnson M."/>
            <person name="Bhonagiri V."/>
            <person name="Nash W.E."/>
            <person name="Warren W."/>
            <person name="Chinwalla A."/>
            <person name="Mardis E.R."/>
            <person name="Wilson R.K."/>
        </authorList>
    </citation>
    <scope>NUCLEOTIDE SEQUENCE [LARGE SCALE GENOMIC DNA]</scope>
    <source>
        <strain evidence="1">DSM 14469</strain>
    </source>
</reference>
<dbReference type="EMBL" id="ACCL02000026">
    <property type="protein sequence ID" value="EET58716.1"/>
    <property type="molecule type" value="Genomic_DNA"/>
</dbReference>
<protein>
    <recommendedName>
        <fullName evidence="3">Tetratricopeptide repeat protein</fullName>
    </recommendedName>
</protein>